<accession>A0ABQ9IH22</accession>
<evidence type="ECO:0000256" key="7">
    <source>
        <dbReference type="SAM" id="Phobius"/>
    </source>
</evidence>
<evidence type="ECO:0000256" key="4">
    <source>
        <dbReference type="ARBA" id="ARBA00022989"/>
    </source>
</evidence>
<evidence type="ECO:0000313" key="9">
    <source>
        <dbReference type="EMBL" id="KAJ8895762.1"/>
    </source>
</evidence>
<keyword evidence="6" id="KW-0175">Coiled coil</keyword>
<evidence type="ECO:0000313" key="10">
    <source>
        <dbReference type="Proteomes" id="UP001159363"/>
    </source>
</evidence>
<dbReference type="InterPro" id="IPR057057">
    <property type="entry name" value="Spectrin_SYNE1"/>
</dbReference>
<feature type="coiled-coil region" evidence="6">
    <location>
        <begin position="648"/>
        <end position="698"/>
    </location>
</feature>
<keyword evidence="3" id="KW-0677">Repeat</keyword>
<dbReference type="Proteomes" id="UP001159363">
    <property type="component" value="Chromosome 1"/>
</dbReference>
<feature type="transmembrane region" description="Helical" evidence="7">
    <location>
        <begin position="103"/>
        <end position="121"/>
    </location>
</feature>
<reference evidence="9 10" key="1">
    <citation type="submission" date="2023-02" db="EMBL/GenBank/DDBJ databases">
        <title>LHISI_Scaffold_Assembly.</title>
        <authorList>
            <person name="Stuart O.P."/>
            <person name="Cleave R."/>
            <person name="Magrath M.J.L."/>
            <person name="Mikheyev A.S."/>
        </authorList>
    </citation>
    <scope>NUCLEOTIDE SEQUENCE [LARGE SCALE GENOMIC DNA]</scope>
    <source>
        <strain evidence="9">Daus_M_001</strain>
        <tissue evidence="9">Leg muscle</tissue>
    </source>
</reference>
<keyword evidence="5 7" id="KW-0472">Membrane</keyword>
<sequence length="1269" mass="145604">MEHLVSRPQIPFFSYHPCTLVTYLVLVSVLSTDQRESANIDRFMRETGERWKNVSMELRCVQSMLEEVVAYWRRWNSIADEFETWLDRAYGMLDLSQEDKMEYFQVRVVPVCIVCFSYIILETVMKKLLCLENYHLFCGCMQCGVCLQDVSVWKDKHQLLGDTVSFLIATCEDQVARELKERYMRMCVRWDELFPNVKQYMHAGDILRHRKDYRTGIEKLQAWLRNAEAVLSSSQLSSTEKIKAYGEQLQVCIYTALNIFFHMTVHILSFLIEASVRAVAAVARVGLCRTGAVLSPEPWVCYADGHMFPLAKGGNDRAMIVPSLVFCHSHREPYPFTSTSDTAARWLERWVFSEASDKHLWVGFQRLSGPQNQTCTSSCDKSKGTCGGHYQKGSGVAVTRRVGKPRGVLKASSEVAVEELLEGLVDEDSREPQHTRREGAQLTFSASHTHIFCWPILISGCEATGGNEFLLWDGCSSFLLSTPPRLVFKRPRNLRNNWFVQSCRPLQMSTKLSTPKDPTPAIAHAVAPVPSTNVNFTSQYIGLTTNTFRQRMNGHRADTKQAIAGHINNLQDKPLATWLLGLLPTAPFHHTAVSYNSPPDEAGLTSETLRSCNCMKNAILLCVRMSVTNHLNLEFDVIISSYNVCVFIQKLQNEVEGIEDLFKAVSKKFQVMIQDLSRDEVDRNMNTLKKEKEALVRVRALIPMQLHLFHQILVQQESLEAGQLEISRWLDEAEALLTSESLAGGKESVQAQLDRHKKVKVAGTGRCESRDHTLQAVRLTADKLLCCDELFMHVTDTVIILWMIMTVLNSAPQLLHLHRTSASGWEQRGTKLRQNGPECQSHAFAVSFMPSRTALFFSRTLYYKSMMESKNKVFQSIVKSVDHSEGIDTEEFRHCMLQLNERFARVTQQAQQRELKLQEAIRCWHNFRESEHIISDWLQKAEKLIAEKHIDTKQAVESHKVKKIRTIYFFDQVNERWIQELVNSAQDLRNCLPINQHQPVSETVERLQAKWKEVLSFAPLHLMRLEFRLDETTFTQYLKEIEKEIHSEQQAFHRHEDVEAILTRHKEFFMERRMMSEVERNLNKMSELAAQYTQFQPSEQSLQAALSRACTQYQALTSKVDSLQQQLQQIPQRWKEYQDRTIDGKDTVYVDCATTVCTEAGHKMGGSEGRSPGELKPIFGASVYEVMGGSPPKGMIVLESRCIVSDTWIKGNIEKEKVKVQKPRSAEKFSEMVKWMDSVDESLKRIVTEVNSLEEFEKERTVFQVCTKQ</sequence>
<gene>
    <name evidence="9" type="ORF">PR048_001100</name>
</gene>
<name>A0ABQ9IH22_9NEOP</name>
<feature type="transmembrane region" description="Helical" evidence="7">
    <location>
        <begin position="12"/>
        <end position="31"/>
    </location>
</feature>
<keyword evidence="10" id="KW-1185">Reference proteome</keyword>
<comment type="caution">
    <text evidence="9">The sequence shown here is derived from an EMBL/GenBank/DDBJ whole genome shotgun (WGS) entry which is preliminary data.</text>
</comment>
<dbReference type="PANTHER" id="PTHR47535">
    <property type="entry name" value="MUSCLE-SPECIFIC PROTEIN 300 KDA, ISOFORM G"/>
    <property type="match status" value="1"/>
</dbReference>
<keyword evidence="2 7" id="KW-0812">Transmembrane</keyword>
<protein>
    <recommendedName>
        <fullName evidence="8">Nesprin-1 spectrin repeats region domain-containing protein</fullName>
    </recommendedName>
</protein>
<dbReference type="SUPFAM" id="SSF46966">
    <property type="entry name" value="Spectrin repeat"/>
    <property type="match status" value="3"/>
</dbReference>
<evidence type="ECO:0000256" key="5">
    <source>
        <dbReference type="ARBA" id="ARBA00023136"/>
    </source>
</evidence>
<dbReference type="Pfam" id="PF25034">
    <property type="entry name" value="Spectrin_SYNE1"/>
    <property type="match status" value="2"/>
</dbReference>
<feature type="domain" description="Nesprin-1 spectrin repeats region" evidence="8">
    <location>
        <begin position="32"/>
        <end position="105"/>
    </location>
</feature>
<evidence type="ECO:0000256" key="3">
    <source>
        <dbReference type="ARBA" id="ARBA00022737"/>
    </source>
</evidence>
<keyword evidence="4 7" id="KW-1133">Transmembrane helix</keyword>
<evidence type="ECO:0000256" key="1">
    <source>
        <dbReference type="ARBA" id="ARBA00004370"/>
    </source>
</evidence>
<dbReference type="PANTHER" id="PTHR47535:SF1">
    <property type="entry name" value="NESPRIN-1"/>
    <property type="match status" value="1"/>
</dbReference>
<evidence type="ECO:0000256" key="2">
    <source>
        <dbReference type="ARBA" id="ARBA00022692"/>
    </source>
</evidence>
<dbReference type="InterPro" id="IPR052403">
    <property type="entry name" value="LINC-complex_assoc"/>
</dbReference>
<dbReference type="EMBL" id="JARBHB010000001">
    <property type="protein sequence ID" value="KAJ8895762.1"/>
    <property type="molecule type" value="Genomic_DNA"/>
</dbReference>
<organism evidence="9 10">
    <name type="scientific">Dryococelus australis</name>
    <dbReference type="NCBI Taxonomy" id="614101"/>
    <lineage>
        <taxon>Eukaryota</taxon>
        <taxon>Metazoa</taxon>
        <taxon>Ecdysozoa</taxon>
        <taxon>Arthropoda</taxon>
        <taxon>Hexapoda</taxon>
        <taxon>Insecta</taxon>
        <taxon>Pterygota</taxon>
        <taxon>Neoptera</taxon>
        <taxon>Polyneoptera</taxon>
        <taxon>Phasmatodea</taxon>
        <taxon>Verophasmatodea</taxon>
        <taxon>Anareolatae</taxon>
        <taxon>Phasmatidae</taxon>
        <taxon>Eurycanthinae</taxon>
        <taxon>Dryococelus</taxon>
    </lineage>
</organism>
<feature type="domain" description="Nesprin-1 spectrin repeats region" evidence="8">
    <location>
        <begin position="147"/>
        <end position="202"/>
    </location>
</feature>
<proteinExistence type="predicted"/>
<dbReference type="Gene3D" id="1.20.58.60">
    <property type="match status" value="3"/>
</dbReference>
<evidence type="ECO:0000259" key="8">
    <source>
        <dbReference type="Pfam" id="PF25034"/>
    </source>
</evidence>
<evidence type="ECO:0000256" key="6">
    <source>
        <dbReference type="SAM" id="Coils"/>
    </source>
</evidence>
<comment type="subcellular location">
    <subcellularLocation>
        <location evidence="1">Membrane</location>
    </subcellularLocation>
</comment>